<sequence length="67" mass="7285">MSVLMKEHGITKTSQPKIALAGKKPPGILPREVRVAIESMKRGAAPGPDNINAGFLRLEATVYMYFS</sequence>
<evidence type="ECO:0000313" key="4">
    <source>
        <dbReference type="WBParaSite" id="ACOC_0001265401-mRNA-1"/>
    </source>
</evidence>
<protein>
    <submittedName>
        <fullName evidence="4">Nitroreductase domain-containing protein</fullName>
    </submittedName>
</protein>
<feature type="compositionally biased region" description="Basic and acidic residues" evidence="1">
    <location>
        <begin position="1"/>
        <end position="10"/>
    </location>
</feature>
<dbReference type="EMBL" id="UYYA01005148">
    <property type="protein sequence ID" value="VDM64240.1"/>
    <property type="molecule type" value="Genomic_DNA"/>
</dbReference>
<dbReference type="WBParaSite" id="ACOC_0001265401-mRNA-1">
    <property type="protein sequence ID" value="ACOC_0001265401-mRNA-1"/>
    <property type="gene ID" value="ACOC_0001265401"/>
</dbReference>
<evidence type="ECO:0000313" key="2">
    <source>
        <dbReference type="EMBL" id="VDM64240.1"/>
    </source>
</evidence>
<dbReference type="AlphaFoldDB" id="A0A0R3Q107"/>
<dbReference type="Proteomes" id="UP000267027">
    <property type="component" value="Unassembled WGS sequence"/>
</dbReference>
<proteinExistence type="predicted"/>
<reference evidence="4" key="1">
    <citation type="submission" date="2017-02" db="UniProtKB">
        <authorList>
            <consortium name="WormBaseParasite"/>
        </authorList>
    </citation>
    <scope>IDENTIFICATION</scope>
</reference>
<keyword evidence="3" id="KW-1185">Reference proteome</keyword>
<reference evidence="2 3" key="2">
    <citation type="submission" date="2018-11" db="EMBL/GenBank/DDBJ databases">
        <authorList>
            <consortium name="Pathogen Informatics"/>
        </authorList>
    </citation>
    <scope>NUCLEOTIDE SEQUENCE [LARGE SCALE GENOMIC DNA]</scope>
    <source>
        <strain evidence="2 3">Costa Rica</strain>
    </source>
</reference>
<feature type="region of interest" description="Disordered" evidence="1">
    <location>
        <begin position="1"/>
        <end position="23"/>
    </location>
</feature>
<evidence type="ECO:0000256" key="1">
    <source>
        <dbReference type="SAM" id="MobiDB-lite"/>
    </source>
</evidence>
<organism evidence="4">
    <name type="scientific">Angiostrongylus costaricensis</name>
    <name type="common">Nematode worm</name>
    <dbReference type="NCBI Taxonomy" id="334426"/>
    <lineage>
        <taxon>Eukaryota</taxon>
        <taxon>Metazoa</taxon>
        <taxon>Ecdysozoa</taxon>
        <taxon>Nematoda</taxon>
        <taxon>Chromadorea</taxon>
        <taxon>Rhabditida</taxon>
        <taxon>Rhabditina</taxon>
        <taxon>Rhabditomorpha</taxon>
        <taxon>Strongyloidea</taxon>
        <taxon>Metastrongylidae</taxon>
        <taxon>Angiostrongylus</taxon>
    </lineage>
</organism>
<evidence type="ECO:0000313" key="3">
    <source>
        <dbReference type="Proteomes" id="UP000267027"/>
    </source>
</evidence>
<dbReference type="OrthoDB" id="5849529at2759"/>
<accession>A0A0R3Q107</accession>
<name>A0A0R3Q107_ANGCS</name>
<gene>
    <name evidence="2" type="ORF">ACOC_LOCUS12655</name>
</gene>